<evidence type="ECO:0000256" key="1">
    <source>
        <dbReference type="SAM" id="Phobius"/>
    </source>
</evidence>
<protein>
    <submittedName>
        <fullName evidence="3">Hypothetical membrane protein</fullName>
    </submittedName>
</protein>
<dbReference type="HOGENOM" id="CLU_120004_0_0_7"/>
<keyword evidence="4" id="KW-1185">Reference proteome</keyword>
<feature type="transmembrane region" description="Helical" evidence="1">
    <location>
        <begin position="12"/>
        <end position="32"/>
    </location>
</feature>
<dbReference type="KEGG" id="dps:DP0447"/>
<dbReference type="NCBIfam" id="NF033664">
    <property type="entry name" value="PACE_transport"/>
    <property type="match status" value="1"/>
</dbReference>
<keyword evidence="1" id="KW-0812">Transmembrane</keyword>
<accession>Q6AR48</accession>
<dbReference type="Proteomes" id="UP000000602">
    <property type="component" value="Chromosome"/>
</dbReference>
<feature type="domain" description="Chlorhexidine efflux transporter" evidence="2">
    <location>
        <begin position="75"/>
        <end position="137"/>
    </location>
</feature>
<feature type="transmembrane region" description="Helical" evidence="1">
    <location>
        <begin position="109"/>
        <end position="128"/>
    </location>
</feature>
<reference evidence="4" key="1">
    <citation type="journal article" date="2004" name="Environ. Microbiol.">
        <title>The genome of Desulfotalea psychrophila, a sulfate-reducing bacterium from permanently cold Arctic sediments.</title>
        <authorList>
            <person name="Rabus R."/>
            <person name="Ruepp A."/>
            <person name="Frickey T."/>
            <person name="Rattei T."/>
            <person name="Fartmann B."/>
            <person name="Stark M."/>
            <person name="Bauer M."/>
            <person name="Zibat A."/>
            <person name="Lombardot T."/>
            <person name="Becker I."/>
            <person name="Amann J."/>
            <person name="Gellner K."/>
            <person name="Teeling H."/>
            <person name="Leuschner W.D."/>
            <person name="Gloeckner F.-O."/>
            <person name="Lupas A.N."/>
            <person name="Amann R."/>
            <person name="Klenk H.-P."/>
        </authorList>
    </citation>
    <scope>NUCLEOTIDE SEQUENCE [LARGE SCALE GENOMIC DNA]</scope>
    <source>
        <strain evidence="4">DSM 12343 / LSv54</strain>
    </source>
</reference>
<dbReference type="Pfam" id="PF05232">
    <property type="entry name" value="BTP"/>
    <property type="match status" value="2"/>
</dbReference>
<name>Q6AR48_DESPS</name>
<feature type="transmembrane region" description="Helical" evidence="1">
    <location>
        <begin position="78"/>
        <end position="103"/>
    </location>
</feature>
<feature type="transmembrane region" description="Helical" evidence="1">
    <location>
        <begin position="38"/>
        <end position="57"/>
    </location>
</feature>
<dbReference type="InterPro" id="IPR007896">
    <property type="entry name" value="BTP_bacteria"/>
</dbReference>
<organism evidence="3 4">
    <name type="scientific">Desulfotalea psychrophila (strain LSv54 / DSM 12343)</name>
    <dbReference type="NCBI Taxonomy" id="177439"/>
    <lineage>
        <taxon>Bacteria</taxon>
        <taxon>Pseudomonadati</taxon>
        <taxon>Thermodesulfobacteriota</taxon>
        <taxon>Desulfobulbia</taxon>
        <taxon>Desulfobulbales</taxon>
        <taxon>Desulfocapsaceae</taxon>
        <taxon>Desulfotalea</taxon>
    </lineage>
</organism>
<gene>
    <name evidence="3" type="ordered locus">DP0447</name>
</gene>
<dbReference type="AlphaFoldDB" id="Q6AR48"/>
<evidence type="ECO:0000313" key="3">
    <source>
        <dbReference type="EMBL" id="CAG35176.1"/>
    </source>
</evidence>
<feature type="domain" description="Chlorhexidine efflux transporter" evidence="2">
    <location>
        <begin position="4"/>
        <end position="65"/>
    </location>
</feature>
<evidence type="ECO:0000259" key="2">
    <source>
        <dbReference type="Pfam" id="PF05232"/>
    </source>
</evidence>
<sequence length="145" mass="16847">MIVRSQFDRIRHTVLFEVFGVIFSAPLAAFILTSNFKTTGIFAVSVSMLAMFWNWLYNMGFDHLLVRMGRSLTNRPPVLRALHAILFEFGLLTVTIPGIMWWFDLSLSQALMTDIGFVVFYLFYAYLYNWCYDRIFPYGDVQLAG</sequence>
<dbReference type="EMBL" id="CR522870">
    <property type="protein sequence ID" value="CAG35176.1"/>
    <property type="molecule type" value="Genomic_DNA"/>
</dbReference>
<dbReference type="eggNOG" id="COG4125">
    <property type="taxonomic scope" value="Bacteria"/>
</dbReference>
<proteinExistence type="predicted"/>
<keyword evidence="1" id="KW-1133">Transmembrane helix</keyword>
<evidence type="ECO:0000313" key="4">
    <source>
        <dbReference type="Proteomes" id="UP000000602"/>
    </source>
</evidence>
<keyword evidence="1" id="KW-0472">Membrane</keyword>
<dbReference type="InterPro" id="IPR058208">
    <property type="entry name" value="PACE"/>
</dbReference>
<dbReference type="STRING" id="177439.DP0447"/>